<keyword evidence="1" id="KW-1133">Transmembrane helix</keyword>
<protein>
    <submittedName>
        <fullName evidence="2">Uncharacterized protein</fullName>
    </submittedName>
</protein>
<dbReference type="Gramene" id="KQL27798">
    <property type="protein sequence ID" value="KQL27798"/>
    <property type="gene ID" value="SETIT_020361mg"/>
</dbReference>
<keyword evidence="1" id="KW-0812">Transmembrane</keyword>
<evidence type="ECO:0000313" key="3">
    <source>
        <dbReference type="Proteomes" id="UP000004995"/>
    </source>
</evidence>
<sequence length="86" mass="9774">MNTRNKCCKDKCVVWMDGLLLMPVEGALVVISLVPMKFIMQCLKITLFKEVFPSGFPLMMFPLAWGNSSLPHSSATWFQYAWVVLS</sequence>
<dbReference type="HOGENOM" id="CLU_2502189_0_0_1"/>
<name>K3Z1E3_SETIT</name>
<proteinExistence type="predicted"/>
<keyword evidence="1" id="KW-0472">Membrane</keyword>
<dbReference type="EMBL" id="AGNK02000012">
    <property type="status" value="NOT_ANNOTATED_CDS"/>
    <property type="molecule type" value="Genomic_DNA"/>
</dbReference>
<accession>K3Z1E3</accession>
<dbReference type="InParanoid" id="K3Z1E3"/>
<reference evidence="3" key="1">
    <citation type="journal article" date="2012" name="Nat. Biotechnol.">
        <title>Reference genome sequence of the model plant Setaria.</title>
        <authorList>
            <person name="Bennetzen J.L."/>
            <person name="Schmutz J."/>
            <person name="Wang H."/>
            <person name="Percifield R."/>
            <person name="Hawkins J."/>
            <person name="Pontaroli A.C."/>
            <person name="Estep M."/>
            <person name="Feng L."/>
            <person name="Vaughn J.N."/>
            <person name="Grimwood J."/>
            <person name="Jenkins J."/>
            <person name="Barry K."/>
            <person name="Lindquist E."/>
            <person name="Hellsten U."/>
            <person name="Deshpande S."/>
            <person name="Wang X."/>
            <person name="Wu X."/>
            <person name="Mitros T."/>
            <person name="Triplett J."/>
            <person name="Yang X."/>
            <person name="Ye C.Y."/>
            <person name="Mauro-Herrera M."/>
            <person name="Wang L."/>
            <person name="Li P."/>
            <person name="Sharma M."/>
            <person name="Sharma R."/>
            <person name="Ronald P.C."/>
            <person name="Panaud O."/>
            <person name="Kellogg E.A."/>
            <person name="Brutnell T.P."/>
            <person name="Doust A.N."/>
            <person name="Tuskan G.A."/>
            <person name="Rokhsar D."/>
            <person name="Devos K.M."/>
        </authorList>
    </citation>
    <scope>NUCLEOTIDE SEQUENCE [LARGE SCALE GENOMIC DNA]</scope>
    <source>
        <strain evidence="3">cv. Yugu1</strain>
    </source>
</reference>
<dbReference type="Proteomes" id="UP000004995">
    <property type="component" value="Unassembled WGS sequence"/>
</dbReference>
<evidence type="ECO:0000256" key="1">
    <source>
        <dbReference type="SAM" id="Phobius"/>
    </source>
</evidence>
<keyword evidence="3" id="KW-1185">Reference proteome</keyword>
<dbReference type="AlphaFoldDB" id="K3Z1E3"/>
<organism evidence="2 3">
    <name type="scientific">Setaria italica</name>
    <name type="common">Foxtail millet</name>
    <name type="synonym">Panicum italicum</name>
    <dbReference type="NCBI Taxonomy" id="4555"/>
    <lineage>
        <taxon>Eukaryota</taxon>
        <taxon>Viridiplantae</taxon>
        <taxon>Streptophyta</taxon>
        <taxon>Embryophyta</taxon>
        <taxon>Tracheophyta</taxon>
        <taxon>Spermatophyta</taxon>
        <taxon>Magnoliopsida</taxon>
        <taxon>Liliopsida</taxon>
        <taxon>Poales</taxon>
        <taxon>Poaceae</taxon>
        <taxon>PACMAD clade</taxon>
        <taxon>Panicoideae</taxon>
        <taxon>Panicodae</taxon>
        <taxon>Paniceae</taxon>
        <taxon>Cenchrinae</taxon>
        <taxon>Setaria</taxon>
    </lineage>
</organism>
<dbReference type="EnsemblPlants" id="KQL27798">
    <property type="protein sequence ID" value="KQL27798"/>
    <property type="gene ID" value="SETIT_020361mg"/>
</dbReference>
<feature type="transmembrane region" description="Helical" evidence="1">
    <location>
        <begin position="12"/>
        <end position="34"/>
    </location>
</feature>
<evidence type="ECO:0000313" key="2">
    <source>
        <dbReference type="EnsemblPlants" id="KQL27798"/>
    </source>
</evidence>
<reference evidence="2" key="2">
    <citation type="submission" date="2018-08" db="UniProtKB">
        <authorList>
            <consortium name="EnsemblPlants"/>
        </authorList>
    </citation>
    <scope>IDENTIFICATION</scope>
    <source>
        <strain evidence="2">Yugu1</strain>
    </source>
</reference>